<evidence type="ECO:0000313" key="1">
    <source>
        <dbReference type="EMBL" id="NJP37549.1"/>
    </source>
</evidence>
<dbReference type="EMBL" id="JAATHJ010000009">
    <property type="protein sequence ID" value="NJP37549.1"/>
    <property type="molecule type" value="Genomic_DNA"/>
</dbReference>
<gene>
    <name evidence="1" type="ORF">HCN83_08110</name>
</gene>
<sequence length="165" mass="18795">MRATVFLVAAVSVSVTGCAMQEENQIQAYAEDSGETVYVLATDNFEKTEMDIQARGMTQTYEEVDGLRKLDLQHGYGELLPDHFRMYIEDDVDVYSDSPELSIVEAGPFIGRYHVNHTDGYHSYHFIEKNDLPDLTEDSSGTRIAVSRMEEEEFWQLVDELKPAE</sequence>
<evidence type="ECO:0008006" key="3">
    <source>
        <dbReference type="Google" id="ProtNLM"/>
    </source>
</evidence>
<evidence type="ECO:0000313" key="2">
    <source>
        <dbReference type="Proteomes" id="UP000752012"/>
    </source>
</evidence>
<accession>A0A969PU27</accession>
<dbReference type="RefSeq" id="WP_168006194.1">
    <property type="nucleotide sequence ID" value="NZ_JAATHJ010000009.1"/>
</dbReference>
<dbReference type="Proteomes" id="UP000752012">
    <property type="component" value="Unassembled WGS sequence"/>
</dbReference>
<protein>
    <recommendedName>
        <fullName evidence="3">Lipoprotein</fullName>
    </recommendedName>
</protein>
<proteinExistence type="predicted"/>
<name>A0A969PU27_9BACI</name>
<comment type="caution">
    <text evidence="1">The sequence shown here is derived from an EMBL/GenBank/DDBJ whole genome shotgun (WGS) entry which is preliminary data.</text>
</comment>
<organism evidence="1 2">
    <name type="scientific">Alkalicoccus luteus</name>
    <dbReference type="NCBI Taxonomy" id="1237094"/>
    <lineage>
        <taxon>Bacteria</taxon>
        <taxon>Bacillati</taxon>
        <taxon>Bacillota</taxon>
        <taxon>Bacilli</taxon>
        <taxon>Bacillales</taxon>
        <taxon>Bacillaceae</taxon>
        <taxon>Alkalicoccus</taxon>
    </lineage>
</organism>
<keyword evidence="2" id="KW-1185">Reference proteome</keyword>
<reference evidence="1 2" key="1">
    <citation type="submission" date="2020-03" db="EMBL/GenBank/DDBJ databases">
        <title>Assessment of the enzymatic potential of alkaline-tolerant lipase obtained from Bacillus luteus H11 (technogenic soil) for the bioremediation of saline soils contaminated with petroleum substances.</title>
        <authorList>
            <person name="Kalwasinska A."/>
        </authorList>
    </citation>
    <scope>NUCLEOTIDE SEQUENCE [LARGE SCALE GENOMIC DNA]</scope>
    <source>
        <strain evidence="1 2">H11</strain>
    </source>
</reference>
<dbReference type="AlphaFoldDB" id="A0A969PU27"/>
<dbReference type="PROSITE" id="PS51257">
    <property type="entry name" value="PROKAR_LIPOPROTEIN"/>
    <property type="match status" value="1"/>
</dbReference>